<reference evidence="1 2" key="1">
    <citation type="journal article" date="2017" name="Genome Announc.">
        <title>Genome sequence of the saprophytic ascomycete Epicoccum nigrum ICMP 19927 strain isolated from New Zealand.</title>
        <authorList>
            <person name="Fokin M."/>
            <person name="Fleetwood D."/>
            <person name="Weir B.S."/>
            <person name="Villas-Boas S.G."/>
        </authorList>
    </citation>
    <scope>NUCLEOTIDE SEQUENCE [LARGE SCALE GENOMIC DNA]</scope>
    <source>
        <strain evidence="1 2">ICMP 19927</strain>
    </source>
</reference>
<proteinExistence type="predicted"/>
<accession>A0A1Y2M1Z5</accession>
<dbReference type="InParanoid" id="A0A1Y2M1Z5"/>
<dbReference type="Proteomes" id="UP000193240">
    <property type="component" value="Unassembled WGS sequence"/>
</dbReference>
<gene>
    <name evidence="1" type="ORF">B5807_05274</name>
</gene>
<keyword evidence="2" id="KW-1185">Reference proteome</keyword>
<dbReference type="AlphaFoldDB" id="A0A1Y2M1Z5"/>
<dbReference type="EMBL" id="KZ107842">
    <property type="protein sequence ID" value="OSS50073.1"/>
    <property type="molecule type" value="Genomic_DNA"/>
</dbReference>
<name>A0A1Y2M1Z5_EPING</name>
<organism evidence="1 2">
    <name type="scientific">Epicoccum nigrum</name>
    <name type="common">Soil fungus</name>
    <name type="synonym">Epicoccum purpurascens</name>
    <dbReference type="NCBI Taxonomy" id="105696"/>
    <lineage>
        <taxon>Eukaryota</taxon>
        <taxon>Fungi</taxon>
        <taxon>Dikarya</taxon>
        <taxon>Ascomycota</taxon>
        <taxon>Pezizomycotina</taxon>
        <taxon>Dothideomycetes</taxon>
        <taxon>Pleosporomycetidae</taxon>
        <taxon>Pleosporales</taxon>
        <taxon>Pleosporineae</taxon>
        <taxon>Didymellaceae</taxon>
        <taxon>Epicoccum</taxon>
    </lineage>
</organism>
<evidence type="ECO:0000313" key="2">
    <source>
        <dbReference type="Proteomes" id="UP000193240"/>
    </source>
</evidence>
<sequence length="87" mass="9106">MPRGRYSSGRKSRGCSAAWTGWETGALAGSQSSKVIRRMDAGGSYGQGLLPPQAVLHMLGLGVWGIVGEVVGWRGEGEGAHALLVRI</sequence>
<evidence type="ECO:0000313" key="1">
    <source>
        <dbReference type="EMBL" id="OSS50073.1"/>
    </source>
</evidence>
<protein>
    <submittedName>
        <fullName evidence="1">Uncharacterized protein</fullName>
    </submittedName>
</protein>